<dbReference type="EMBL" id="WMBR01000002">
    <property type="protein sequence ID" value="MXP21630.1"/>
    <property type="molecule type" value="Genomic_DNA"/>
</dbReference>
<evidence type="ECO:0000313" key="2">
    <source>
        <dbReference type="EMBL" id="MXP21630.1"/>
    </source>
</evidence>
<dbReference type="RefSeq" id="WP_160901801.1">
    <property type="nucleotide sequence ID" value="NZ_CP102850.1"/>
</dbReference>
<evidence type="ECO:0000256" key="1">
    <source>
        <dbReference type="SAM" id="MobiDB-lite"/>
    </source>
</evidence>
<sequence>MTPIQSSLRDPAAMKMPSAFRASPPIVAVLLAVGFATVSALVVIGTPSAGAETPAERCARETATYNSAWAQSWAASNGKPADQAPPPPVPYVCHDPGPPTSSTTAPPSVAAPTIPEETTPDASGPNMGAHAPTDIPDAGQTPIVPIPEREHNVPETPRSEPAQPDSTGRQRGRRLPMTSRNTADPDAGAPASGERSQGSDPGAEVARDPLGMSADMPPSGSGNAIAERLDEFRHNASFNECEPYEGGWFVSSRICASVDGEGLYVRTVSIYGERSGDSQGRGMEKTRIRYHLQAPNGENGREYEADLTHAGFHEEIEVNNYVLPGTYKVWYQTQDVNGNWSGWDSIDFEVKAT</sequence>
<reference evidence="2 3" key="1">
    <citation type="submission" date="2019-11" db="EMBL/GenBank/DDBJ databases">
        <title>Gordonia sp. nov., a novel actinobacterium isolated from mangrove soil in Hainan.</title>
        <authorList>
            <person name="Huang X."/>
            <person name="Xie Y."/>
            <person name="Chu X."/>
            <person name="Xiao K."/>
        </authorList>
    </citation>
    <scope>NUCLEOTIDE SEQUENCE [LARGE SCALE GENOMIC DNA]</scope>
    <source>
        <strain evidence="2 3">HNM0687</strain>
    </source>
</reference>
<gene>
    <name evidence="2" type="ORF">GIY30_09750</name>
</gene>
<dbReference type="AlphaFoldDB" id="A0A6L7GP29"/>
<keyword evidence="3" id="KW-1185">Reference proteome</keyword>
<comment type="caution">
    <text evidence="2">The sequence shown here is derived from an EMBL/GenBank/DDBJ whole genome shotgun (WGS) entry which is preliminary data.</text>
</comment>
<feature type="compositionally biased region" description="Low complexity" evidence="1">
    <location>
        <begin position="91"/>
        <end position="115"/>
    </location>
</feature>
<dbReference type="Proteomes" id="UP000475545">
    <property type="component" value="Unassembled WGS sequence"/>
</dbReference>
<organism evidence="2 3">
    <name type="scientific">Gordonia mangrovi</name>
    <dbReference type="NCBI Taxonomy" id="2665643"/>
    <lineage>
        <taxon>Bacteria</taxon>
        <taxon>Bacillati</taxon>
        <taxon>Actinomycetota</taxon>
        <taxon>Actinomycetes</taxon>
        <taxon>Mycobacteriales</taxon>
        <taxon>Gordoniaceae</taxon>
        <taxon>Gordonia</taxon>
    </lineage>
</organism>
<evidence type="ECO:0000313" key="3">
    <source>
        <dbReference type="Proteomes" id="UP000475545"/>
    </source>
</evidence>
<proteinExistence type="predicted"/>
<accession>A0A6L7GP29</accession>
<feature type="region of interest" description="Disordered" evidence="1">
    <location>
        <begin position="74"/>
        <end position="223"/>
    </location>
</feature>
<name>A0A6L7GP29_9ACTN</name>
<protein>
    <submittedName>
        <fullName evidence="2">Uncharacterized protein</fullName>
    </submittedName>
</protein>